<evidence type="ECO:0008006" key="3">
    <source>
        <dbReference type="Google" id="ProtNLM"/>
    </source>
</evidence>
<organism evidence="1 2">
    <name type="scientific">Hibiscus syriacus</name>
    <name type="common">Rose of Sharon</name>
    <dbReference type="NCBI Taxonomy" id="106335"/>
    <lineage>
        <taxon>Eukaryota</taxon>
        <taxon>Viridiplantae</taxon>
        <taxon>Streptophyta</taxon>
        <taxon>Embryophyta</taxon>
        <taxon>Tracheophyta</taxon>
        <taxon>Spermatophyta</taxon>
        <taxon>Magnoliopsida</taxon>
        <taxon>eudicotyledons</taxon>
        <taxon>Gunneridae</taxon>
        <taxon>Pentapetalae</taxon>
        <taxon>rosids</taxon>
        <taxon>malvids</taxon>
        <taxon>Malvales</taxon>
        <taxon>Malvaceae</taxon>
        <taxon>Malvoideae</taxon>
        <taxon>Hibiscus</taxon>
    </lineage>
</organism>
<evidence type="ECO:0000313" key="2">
    <source>
        <dbReference type="Proteomes" id="UP000436088"/>
    </source>
</evidence>
<dbReference type="SUPFAM" id="SSF57889">
    <property type="entry name" value="Cysteine-rich domain"/>
    <property type="match status" value="1"/>
</dbReference>
<dbReference type="PANTHER" id="PTHR46288">
    <property type="entry name" value="PHORBOL-ESTER/DAG-TYPE DOMAIN-CONTAINING PROTEIN"/>
    <property type="match status" value="1"/>
</dbReference>
<reference evidence="1" key="1">
    <citation type="submission" date="2019-09" db="EMBL/GenBank/DDBJ databases">
        <title>Draft genome information of white flower Hibiscus syriacus.</title>
        <authorList>
            <person name="Kim Y.-M."/>
        </authorList>
    </citation>
    <scope>NUCLEOTIDE SEQUENCE [LARGE SCALE GENOMIC DNA]</scope>
    <source>
        <strain evidence="1">YM2019G1</strain>
    </source>
</reference>
<name>A0A6A3AEE1_HIBSY</name>
<gene>
    <name evidence="1" type="ORF">F3Y22_tig00110478pilonHSYRG00112</name>
</gene>
<dbReference type="EMBL" id="VEPZ02001004">
    <property type="protein sequence ID" value="KAE8702961.1"/>
    <property type="molecule type" value="Genomic_DNA"/>
</dbReference>
<dbReference type="InterPro" id="IPR046349">
    <property type="entry name" value="C1-like_sf"/>
</dbReference>
<dbReference type="AlphaFoldDB" id="A0A6A3AEE1"/>
<protein>
    <recommendedName>
        <fullName evidence="3">DC1 domain-containing protein</fullName>
    </recommendedName>
</protein>
<keyword evidence="2" id="KW-1185">Reference proteome</keyword>
<accession>A0A6A3AEE1</accession>
<evidence type="ECO:0000313" key="1">
    <source>
        <dbReference type="EMBL" id="KAE8702961.1"/>
    </source>
</evidence>
<sequence length="165" mass="18889">MEGGEMEDLNNYGHHHPLLLLSNKKQLITNQRGLVADCSRCEKKVSVRCFRYAEDCGFYLHKVCADAPFELNHPFHHNHPLILIQKSPYSSGEYICHFFDKTGEKFVYHCSCGLDFHIKCDLFTFDIAQNNLKELQHVALEDPLISAKKDDEQLDDVSEGAFGSQ</sequence>
<proteinExistence type="predicted"/>
<dbReference type="PANTHER" id="PTHR46288:SF27">
    <property type="entry name" value="CYSTEINE_HISTIDINE-RICH C1 DOMAIN FAMILY PROTEIN"/>
    <property type="match status" value="1"/>
</dbReference>
<comment type="caution">
    <text evidence="1">The sequence shown here is derived from an EMBL/GenBank/DDBJ whole genome shotgun (WGS) entry which is preliminary data.</text>
</comment>
<dbReference type="Proteomes" id="UP000436088">
    <property type="component" value="Unassembled WGS sequence"/>
</dbReference>